<feature type="domain" description="Capsule synthesis protein CapA" evidence="2">
    <location>
        <begin position="14"/>
        <end position="271"/>
    </location>
</feature>
<dbReference type="EMBL" id="JBBUTH010000010">
    <property type="protein sequence ID" value="MEK8052737.1"/>
    <property type="molecule type" value="Genomic_DNA"/>
</dbReference>
<gene>
    <name evidence="3" type="ORF">AACH10_20975</name>
</gene>
<dbReference type="InterPro" id="IPR029052">
    <property type="entry name" value="Metallo-depent_PP-like"/>
</dbReference>
<keyword evidence="4" id="KW-1185">Reference proteome</keyword>
<dbReference type="RefSeq" id="WP_341412461.1">
    <property type="nucleotide sequence ID" value="NZ_JBBUTH010000010.1"/>
</dbReference>
<dbReference type="PANTHER" id="PTHR33393">
    <property type="entry name" value="POLYGLUTAMINE SYNTHESIS ACCESSORY PROTEIN RV0574C-RELATED"/>
    <property type="match status" value="1"/>
</dbReference>
<keyword evidence="3" id="KW-0378">Hydrolase</keyword>
<dbReference type="SUPFAM" id="SSF56300">
    <property type="entry name" value="Metallo-dependent phosphatases"/>
    <property type="match status" value="1"/>
</dbReference>
<dbReference type="Gene3D" id="3.60.21.10">
    <property type="match status" value="1"/>
</dbReference>
<comment type="similarity">
    <text evidence="1">Belongs to the CapA family.</text>
</comment>
<evidence type="ECO:0000313" key="3">
    <source>
        <dbReference type="EMBL" id="MEK8052737.1"/>
    </source>
</evidence>
<dbReference type="SMART" id="SM00854">
    <property type="entry name" value="PGA_cap"/>
    <property type="match status" value="1"/>
</dbReference>
<dbReference type="InterPro" id="IPR052169">
    <property type="entry name" value="CW_Biosynth-Accessory"/>
</dbReference>
<dbReference type="PANTHER" id="PTHR33393:SF13">
    <property type="entry name" value="PGA BIOSYNTHESIS PROTEIN CAPA"/>
    <property type="match status" value="1"/>
</dbReference>
<accession>A0ABU9CLP4</accession>
<sequence>MSADLTDRADTPLDLHLVGDIILDVPGCGALFEPAHATLASADVLVGHVEVPHTHGTATTSTDVPAPPADPAHLRALAEHGFHVATLAGNHIADCGAEGIADTVATLRGLGLATTGAGMNLREALAPAVLQRRGQRVGVLSWNCVGPRESWATSRKAGAAWVKVLTHYELDYANPGGPPNIYTFAAPDSLDAMAEAVAALARQVDVVVVALHKGCGHTPARIEHYEFGVARAAIDAGAHVVAGHHAHILRGIEVYRGRPIFHGLGNFVTVTQALSVKDNDSPERLAWAKRREALFGFSPDPAMPSYPFHPESRHTAIARCRVSGSGASAQVEAGFIPCYIDTQARPVPLGRDAQGQATADYIADISRRWRLHTRFEWTHDGSRDWVRVLPAASDAPPAPR</sequence>
<name>A0ABU9CLP4_9BURK</name>
<dbReference type="Pfam" id="PF09587">
    <property type="entry name" value="PGA_cap"/>
    <property type="match status" value="1"/>
</dbReference>
<reference evidence="3 4" key="1">
    <citation type="submission" date="2024-04" db="EMBL/GenBank/DDBJ databases">
        <title>Novel species of the genus Ideonella isolated from streams.</title>
        <authorList>
            <person name="Lu H."/>
        </authorList>
    </citation>
    <scope>NUCLEOTIDE SEQUENCE [LARGE SCALE GENOMIC DNA]</scope>
    <source>
        <strain evidence="3 4">DXS22W</strain>
    </source>
</reference>
<organism evidence="3 4">
    <name type="scientific">Pseudaquabacterium inlustre</name>
    <dbReference type="NCBI Taxonomy" id="2984192"/>
    <lineage>
        <taxon>Bacteria</taxon>
        <taxon>Pseudomonadati</taxon>
        <taxon>Pseudomonadota</taxon>
        <taxon>Betaproteobacteria</taxon>
        <taxon>Burkholderiales</taxon>
        <taxon>Sphaerotilaceae</taxon>
        <taxon>Pseudaquabacterium</taxon>
    </lineage>
</organism>
<comment type="caution">
    <text evidence="3">The sequence shown here is derived from an EMBL/GenBank/DDBJ whole genome shotgun (WGS) entry which is preliminary data.</text>
</comment>
<dbReference type="GO" id="GO:0016787">
    <property type="term" value="F:hydrolase activity"/>
    <property type="evidence" value="ECO:0007669"/>
    <property type="project" value="UniProtKB-KW"/>
</dbReference>
<evidence type="ECO:0000313" key="4">
    <source>
        <dbReference type="Proteomes" id="UP001365405"/>
    </source>
</evidence>
<dbReference type="EC" id="3.1.-.-" evidence="3"/>
<protein>
    <submittedName>
        <fullName evidence="3">CapA family protein</fullName>
        <ecNumber evidence="3">3.1.-.-</ecNumber>
    </submittedName>
</protein>
<evidence type="ECO:0000256" key="1">
    <source>
        <dbReference type="ARBA" id="ARBA00005662"/>
    </source>
</evidence>
<dbReference type="InterPro" id="IPR019079">
    <property type="entry name" value="Capsule_synth_CapA"/>
</dbReference>
<dbReference type="Proteomes" id="UP001365405">
    <property type="component" value="Unassembled WGS sequence"/>
</dbReference>
<proteinExistence type="inferred from homology"/>
<evidence type="ECO:0000259" key="2">
    <source>
        <dbReference type="SMART" id="SM00854"/>
    </source>
</evidence>